<dbReference type="Proteomes" id="UP001249851">
    <property type="component" value="Unassembled WGS sequence"/>
</dbReference>
<evidence type="ECO:0000313" key="2">
    <source>
        <dbReference type="Proteomes" id="UP001249851"/>
    </source>
</evidence>
<dbReference type="AlphaFoldDB" id="A0AAD9V9Z7"/>
<reference evidence="1" key="1">
    <citation type="journal article" date="2023" name="G3 (Bethesda)">
        <title>Whole genome assembly and annotation of the endangered Caribbean coral Acropora cervicornis.</title>
        <authorList>
            <person name="Selwyn J.D."/>
            <person name="Vollmer S.V."/>
        </authorList>
    </citation>
    <scope>NUCLEOTIDE SEQUENCE</scope>
    <source>
        <strain evidence="1">K2</strain>
    </source>
</reference>
<organism evidence="1 2">
    <name type="scientific">Acropora cervicornis</name>
    <name type="common">Staghorn coral</name>
    <dbReference type="NCBI Taxonomy" id="6130"/>
    <lineage>
        <taxon>Eukaryota</taxon>
        <taxon>Metazoa</taxon>
        <taxon>Cnidaria</taxon>
        <taxon>Anthozoa</taxon>
        <taxon>Hexacorallia</taxon>
        <taxon>Scleractinia</taxon>
        <taxon>Astrocoeniina</taxon>
        <taxon>Acroporidae</taxon>
        <taxon>Acropora</taxon>
    </lineage>
</organism>
<evidence type="ECO:0000313" key="1">
    <source>
        <dbReference type="EMBL" id="KAK2566270.1"/>
    </source>
</evidence>
<accession>A0AAD9V9Z7</accession>
<reference evidence="1" key="2">
    <citation type="journal article" date="2023" name="Science">
        <title>Genomic signatures of disease resistance in endangered staghorn corals.</title>
        <authorList>
            <person name="Vollmer S.V."/>
            <person name="Selwyn J.D."/>
            <person name="Despard B.A."/>
            <person name="Roesel C.L."/>
        </authorList>
    </citation>
    <scope>NUCLEOTIDE SEQUENCE</scope>
    <source>
        <strain evidence="1">K2</strain>
    </source>
</reference>
<sequence length="111" mass="12505">MKGLATLDKFLGALCSSCSLKFKLTKVVFSEAILGILKCKAFQATYSVKISLNHDILRYMFNGRGKSSADGMCMIYKESDFKKLCLPHFWHCYLDQLGQGVSIKFPLKLKP</sequence>
<comment type="caution">
    <text evidence="1">The sequence shown here is derived from an EMBL/GenBank/DDBJ whole genome shotgun (WGS) entry which is preliminary data.</text>
</comment>
<gene>
    <name evidence="1" type="ORF">P5673_009750</name>
</gene>
<protein>
    <submittedName>
        <fullName evidence="1">Uncharacterized protein</fullName>
    </submittedName>
</protein>
<dbReference type="EMBL" id="JARQWQ010000017">
    <property type="protein sequence ID" value="KAK2566270.1"/>
    <property type="molecule type" value="Genomic_DNA"/>
</dbReference>
<proteinExistence type="predicted"/>
<name>A0AAD9V9Z7_ACRCE</name>
<feature type="non-terminal residue" evidence="1">
    <location>
        <position position="1"/>
    </location>
</feature>
<keyword evidence="2" id="KW-1185">Reference proteome</keyword>